<evidence type="ECO:0000256" key="1">
    <source>
        <dbReference type="SAM" id="MobiDB-lite"/>
    </source>
</evidence>
<dbReference type="Proteomes" id="UP000799324">
    <property type="component" value="Unassembled WGS sequence"/>
</dbReference>
<feature type="compositionally biased region" description="Basic and acidic residues" evidence="1">
    <location>
        <begin position="34"/>
        <end position="49"/>
    </location>
</feature>
<gene>
    <name evidence="2" type="ORF">K491DRAFT_714065</name>
</gene>
<protein>
    <submittedName>
        <fullName evidence="2">Uncharacterized protein</fullName>
    </submittedName>
</protein>
<feature type="region of interest" description="Disordered" evidence="1">
    <location>
        <begin position="1"/>
        <end position="81"/>
    </location>
</feature>
<reference evidence="2" key="1">
    <citation type="journal article" date="2020" name="Stud. Mycol.">
        <title>101 Dothideomycetes genomes: a test case for predicting lifestyles and emergence of pathogens.</title>
        <authorList>
            <person name="Haridas S."/>
            <person name="Albert R."/>
            <person name="Binder M."/>
            <person name="Bloem J."/>
            <person name="Labutti K."/>
            <person name="Salamov A."/>
            <person name="Andreopoulos B."/>
            <person name="Baker S."/>
            <person name="Barry K."/>
            <person name="Bills G."/>
            <person name="Bluhm B."/>
            <person name="Cannon C."/>
            <person name="Castanera R."/>
            <person name="Culley D."/>
            <person name="Daum C."/>
            <person name="Ezra D."/>
            <person name="Gonzalez J."/>
            <person name="Henrissat B."/>
            <person name="Kuo A."/>
            <person name="Liang C."/>
            <person name="Lipzen A."/>
            <person name="Lutzoni F."/>
            <person name="Magnuson J."/>
            <person name="Mondo S."/>
            <person name="Nolan M."/>
            <person name="Ohm R."/>
            <person name="Pangilinan J."/>
            <person name="Park H.-J."/>
            <person name="Ramirez L."/>
            <person name="Alfaro M."/>
            <person name="Sun H."/>
            <person name="Tritt A."/>
            <person name="Yoshinaga Y."/>
            <person name="Zwiers L.-H."/>
            <person name="Turgeon B."/>
            <person name="Goodwin S."/>
            <person name="Spatafora J."/>
            <person name="Crous P."/>
            <person name="Grigoriev I."/>
        </authorList>
    </citation>
    <scope>NUCLEOTIDE SEQUENCE</scope>
    <source>
        <strain evidence="2">CBS 122681</strain>
    </source>
</reference>
<sequence>MYPFSGWRWGQKSPHGTGNAPPRYVHPPRPAYVQRKDHDKNSARMEIDPIQHQATMERPSSQQSLDRLSSVTSSDQPLELERGPTTQLIRGSGIDGRVEHLTKRLVELQMNENTAKHDIKTLQAENTNIRRLSEHFKVRYDYIVKKFITPYAISKDLSYGDKGPDSINAVMNPMLEDACAAGTLREQVHTLQLEIFANVQKIQATSDDQLAQEFRNPASTIKPLTRGVQIKDSEDLTSITRDIVLNQGANDSVWSSRARKKLLLEAIIWSILIVTIFHTPFSVFGERGEVLGRLWNDMFGSGHFGFWPKPTFLSETFKHTTVEGLKNVAKKEAGPSETVSSAHVNESPRACLIEIFSRNLARICSNVNMDTVSAIVTKAITLALHMAEQHCRLQIIYPAVGDGYYQGKAAPEMISITASEDVMEGRVGFIVNPGLAKWGDAHGKNLDQRLDLVPSLVYVEAIEKNRDADKMWHLPVYLLLMAIDDPSCISQSHCSLLLTCLLSMWYFM</sequence>
<keyword evidence="3" id="KW-1185">Reference proteome</keyword>
<name>A0A6A6TES0_9PLEO</name>
<accession>A0A6A6TES0</accession>
<evidence type="ECO:0000313" key="2">
    <source>
        <dbReference type="EMBL" id="KAF2657936.1"/>
    </source>
</evidence>
<evidence type="ECO:0000313" key="3">
    <source>
        <dbReference type="Proteomes" id="UP000799324"/>
    </source>
</evidence>
<feature type="compositionally biased region" description="Polar residues" evidence="1">
    <location>
        <begin position="52"/>
        <end position="76"/>
    </location>
</feature>
<dbReference type="OrthoDB" id="3545916at2759"/>
<dbReference type="EMBL" id="MU004320">
    <property type="protein sequence ID" value="KAF2657936.1"/>
    <property type="molecule type" value="Genomic_DNA"/>
</dbReference>
<proteinExistence type="predicted"/>
<organism evidence="2 3">
    <name type="scientific">Lophiostoma macrostomum CBS 122681</name>
    <dbReference type="NCBI Taxonomy" id="1314788"/>
    <lineage>
        <taxon>Eukaryota</taxon>
        <taxon>Fungi</taxon>
        <taxon>Dikarya</taxon>
        <taxon>Ascomycota</taxon>
        <taxon>Pezizomycotina</taxon>
        <taxon>Dothideomycetes</taxon>
        <taxon>Pleosporomycetidae</taxon>
        <taxon>Pleosporales</taxon>
        <taxon>Lophiostomataceae</taxon>
        <taxon>Lophiostoma</taxon>
    </lineage>
</organism>
<dbReference type="AlphaFoldDB" id="A0A6A6TES0"/>